<dbReference type="Proteomes" id="UP000229239">
    <property type="component" value="Unassembled WGS sequence"/>
</dbReference>
<evidence type="ECO:0008006" key="3">
    <source>
        <dbReference type="Google" id="ProtNLM"/>
    </source>
</evidence>
<dbReference type="OrthoDB" id="3268477at2"/>
<name>A0A2M9HKU0_9BIFI</name>
<proteinExistence type="predicted"/>
<sequence length="78" mass="9414">MPTEWMNYGSHRMSENDKQWYFNMVKGRAELGPISPIEQRMGPYKTKEDAEHAWDIVADRNAKWEEQNRQWNGEGYRH</sequence>
<comment type="caution">
    <text evidence="1">The sequence shown here is derived from an EMBL/GenBank/DDBJ whole genome shotgun (WGS) entry which is preliminary data.</text>
</comment>
<evidence type="ECO:0000313" key="1">
    <source>
        <dbReference type="EMBL" id="PJM77435.1"/>
    </source>
</evidence>
<dbReference type="EMBL" id="PEBJ01000002">
    <property type="protein sequence ID" value="PJM77435.1"/>
    <property type="molecule type" value="Genomic_DNA"/>
</dbReference>
<reference evidence="2" key="1">
    <citation type="submission" date="2017-10" db="EMBL/GenBank/DDBJ databases">
        <title>Draft genome sequences of strains TRE 1, TRE 9, TRE H and TRI 7, isolated from tamarins, belonging to four potential novel Bifidobacterium species.</title>
        <authorList>
            <person name="Mattarelli P."/>
            <person name="Modesto M."/>
            <person name="Puglisi E."/>
            <person name="Morelli L."/>
            <person name="Bonetti A."/>
            <person name="Spezio C."/>
            <person name="Sandri C."/>
        </authorList>
    </citation>
    <scope>NUCLEOTIDE SEQUENCE [LARGE SCALE GENOMIC DNA]</scope>
    <source>
        <strain evidence="2">TREH</strain>
    </source>
</reference>
<gene>
    <name evidence="1" type="ORF">CSQ86_06040</name>
</gene>
<organism evidence="1 2">
    <name type="scientific">Bifidobacterium felsineum</name>
    <dbReference type="NCBI Taxonomy" id="2045440"/>
    <lineage>
        <taxon>Bacteria</taxon>
        <taxon>Bacillati</taxon>
        <taxon>Actinomycetota</taxon>
        <taxon>Actinomycetes</taxon>
        <taxon>Bifidobacteriales</taxon>
        <taxon>Bifidobacteriaceae</taxon>
        <taxon>Bifidobacterium</taxon>
    </lineage>
</organism>
<keyword evidence="2" id="KW-1185">Reference proteome</keyword>
<accession>A0A2M9HKU0</accession>
<dbReference type="AlphaFoldDB" id="A0A2M9HKU0"/>
<evidence type="ECO:0000313" key="2">
    <source>
        <dbReference type="Proteomes" id="UP000229239"/>
    </source>
</evidence>
<protein>
    <recommendedName>
        <fullName evidence="3">SPOR domain-containing protein</fullName>
    </recommendedName>
</protein>